<dbReference type="SMART" id="SM00717">
    <property type="entry name" value="SANT"/>
    <property type="match status" value="2"/>
</dbReference>
<organism evidence="7 8">
    <name type="scientific">Lasiosphaeris hirsuta</name>
    <dbReference type="NCBI Taxonomy" id="260670"/>
    <lineage>
        <taxon>Eukaryota</taxon>
        <taxon>Fungi</taxon>
        <taxon>Dikarya</taxon>
        <taxon>Ascomycota</taxon>
        <taxon>Pezizomycotina</taxon>
        <taxon>Sordariomycetes</taxon>
        <taxon>Sordariomycetidae</taxon>
        <taxon>Sordariales</taxon>
        <taxon>Lasiosphaeriaceae</taxon>
        <taxon>Lasiosphaeris</taxon>
    </lineage>
</organism>
<dbReference type="GO" id="GO:0001006">
    <property type="term" value="F:RNA polymerase III type 3 promoter sequence-specific DNA binding"/>
    <property type="evidence" value="ECO:0007669"/>
    <property type="project" value="TreeGrafter"/>
</dbReference>
<dbReference type="SUPFAM" id="SSF46689">
    <property type="entry name" value="Homeodomain-like"/>
    <property type="match status" value="2"/>
</dbReference>
<feature type="domain" description="HTH myb-type" evidence="6">
    <location>
        <begin position="18"/>
        <end position="42"/>
    </location>
</feature>
<evidence type="ECO:0000256" key="4">
    <source>
        <dbReference type="ARBA" id="ARBA00023242"/>
    </source>
</evidence>
<evidence type="ECO:0000256" key="1">
    <source>
        <dbReference type="ARBA" id="ARBA00023015"/>
    </source>
</evidence>
<dbReference type="AlphaFoldDB" id="A0AA40B9I4"/>
<keyword evidence="3" id="KW-0804">Transcription</keyword>
<evidence type="ECO:0000256" key="2">
    <source>
        <dbReference type="ARBA" id="ARBA00023125"/>
    </source>
</evidence>
<evidence type="ECO:0000259" key="6">
    <source>
        <dbReference type="PROSITE" id="PS51294"/>
    </source>
</evidence>
<dbReference type="GO" id="GO:0042795">
    <property type="term" value="P:snRNA transcription by RNA polymerase II"/>
    <property type="evidence" value="ECO:0007669"/>
    <property type="project" value="TreeGrafter"/>
</dbReference>
<proteinExistence type="predicted"/>
<dbReference type="PANTHER" id="PTHR46621:SF1">
    <property type="entry name" value="SNRNA-ACTIVATING PROTEIN COMPLEX SUBUNIT 4"/>
    <property type="match status" value="1"/>
</dbReference>
<dbReference type="Gene3D" id="1.10.10.60">
    <property type="entry name" value="Homeodomain-like"/>
    <property type="match status" value="3"/>
</dbReference>
<keyword evidence="1" id="KW-0805">Transcription regulation</keyword>
<keyword evidence="8" id="KW-1185">Reference proteome</keyword>
<dbReference type="Pfam" id="PF13921">
    <property type="entry name" value="Myb_DNA-bind_6"/>
    <property type="match status" value="1"/>
</dbReference>
<dbReference type="GO" id="GO:0000978">
    <property type="term" value="F:RNA polymerase II cis-regulatory region sequence-specific DNA binding"/>
    <property type="evidence" value="ECO:0007669"/>
    <property type="project" value="TreeGrafter"/>
</dbReference>
<reference evidence="7" key="1">
    <citation type="submission" date="2023-06" db="EMBL/GenBank/DDBJ databases">
        <title>Genome-scale phylogeny and comparative genomics of the fungal order Sordariales.</title>
        <authorList>
            <consortium name="Lawrence Berkeley National Laboratory"/>
            <person name="Hensen N."/>
            <person name="Bonometti L."/>
            <person name="Westerberg I."/>
            <person name="Brannstrom I.O."/>
            <person name="Guillou S."/>
            <person name="Cros-Aarteil S."/>
            <person name="Calhoun S."/>
            <person name="Haridas S."/>
            <person name="Kuo A."/>
            <person name="Mondo S."/>
            <person name="Pangilinan J."/>
            <person name="Riley R."/>
            <person name="Labutti K."/>
            <person name="Andreopoulos B."/>
            <person name="Lipzen A."/>
            <person name="Chen C."/>
            <person name="Yanf M."/>
            <person name="Daum C."/>
            <person name="Ng V."/>
            <person name="Clum A."/>
            <person name="Steindorff A."/>
            <person name="Ohm R."/>
            <person name="Martin F."/>
            <person name="Silar P."/>
            <person name="Natvig D."/>
            <person name="Lalanne C."/>
            <person name="Gautier V."/>
            <person name="Ament-Velasquez S.L."/>
            <person name="Kruys A."/>
            <person name="Hutchinson M.I."/>
            <person name="Powell A.J."/>
            <person name="Barry K."/>
            <person name="Miller A.N."/>
            <person name="Grigoriev I.V."/>
            <person name="Debuchy R."/>
            <person name="Gladieux P."/>
            <person name="Thoren M.H."/>
            <person name="Johannesson H."/>
        </authorList>
    </citation>
    <scope>NUCLEOTIDE SEQUENCE</scope>
    <source>
        <strain evidence="7">SMH4607-1</strain>
    </source>
</reference>
<dbReference type="PANTHER" id="PTHR46621">
    <property type="entry name" value="SNRNA-ACTIVATING PROTEIN COMPLEX SUBUNIT 4"/>
    <property type="match status" value="1"/>
</dbReference>
<feature type="domain" description="HTH myb-type" evidence="6">
    <location>
        <begin position="47"/>
        <end position="100"/>
    </location>
</feature>
<dbReference type="Proteomes" id="UP001172102">
    <property type="component" value="Unassembled WGS sequence"/>
</dbReference>
<evidence type="ECO:0000313" key="8">
    <source>
        <dbReference type="Proteomes" id="UP001172102"/>
    </source>
</evidence>
<keyword evidence="7" id="KW-0371">Homeobox</keyword>
<evidence type="ECO:0000313" key="7">
    <source>
        <dbReference type="EMBL" id="KAK0730109.1"/>
    </source>
</evidence>
<evidence type="ECO:0000259" key="5">
    <source>
        <dbReference type="PROSITE" id="PS50090"/>
    </source>
</evidence>
<dbReference type="FunFam" id="1.10.10.60:FF:000016">
    <property type="entry name" value="Transcriptional activator Myb isoform A"/>
    <property type="match status" value="1"/>
</dbReference>
<dbReference type="InterPro" id="IPR051575">
    <property type="entry name" value="Myb-like_DNA-bd"/>
</dbReference>
<keyword evidence="2 7" id="KW-0238">DNA-binding</keyword>
<keyword evidence="4" id="KW-0539">Nucleus</keyword>
<gene>
    <name evidence="7" type="ORF">B0H67DRAFT_477199</name>
</gene>
<dbReference type="InterPro" id="IPR009057">
    <property type="entry name" value="Homeodomain-like_sf"/>
</dbReference>
<dbReference type="PROSITE" id="PS51294">
    <property type="entry name" value="HTH_MYB"/>
    <property type="match status" value="3"/>
</dbReference>
<dbReference type="GO" id="GO:0042796">
    <property type="term" value="P:snRNA transcription by RNA polymerase III"/>
    <property type="evidence" value="ECO:0007669"/>
    <property type="project" value="TreeGrafter"/>
</dbReference>
<feature type="domain" description="Myb-like" evidence="5">
    <location>
        <begin position="97"/>
        <end position="144"/>
    </location>
</feature>
<feature type="domain" description="Myb-like" evidence="5">
    <location>
        <begin position="46"/>
        <end position="96"/>
    </location>
</feature>
<evidence type="ECO:0000256" key="3">
    <source>
        <dbReference type="ARBA" id="ARBA00023163"/>
    </source>
</evidence>
<comment type="caution">
    <text evidence="7">The sequence shown here is derived from an EMBL/GenBank/DDBJ whole genome shotgun (WGS) entry which is preliminary data.</text>
</comment>
<dbReference type="EMBL" id="JAUKUA010000001">
    <property type="protein sequence ID" value="KAK0730109.1"/>
    <property type="molecule type" value="Genomic_DNA"/>
</dbReference>
<dbReference type="InterPro" id="IPR017930">
    <property type="entry name" value="Myb_dom"/>
</dbReference>
<feature type="domain" description="HTH myb-type" evidence="6">
    <location>
        <begin position="102"/>
        <end position="144"/>
    </location>
</feature>
<protein>
    <submittedName>
        <fullName evidence="7">Homeodomain-like protein</fullName>
    </submittedName>
</protein>
<feature type="domain" description="Myb-like" evidence="5">
    <location>
        <begin position="18"/>
        <end position="45"/>
    </location>
</feature>
<feature type="non-terminal residue" evidence="7">
    <location>
        <position position="1"/>
    </location>
</feature>
<dbReference type="GO" id="GO:0019185">
    <property type="term" value="C:snRNA-activating protein complex"/>
    <property type="evidence" value="ECO:0007669"/>
    <property type="project" value="TreeGrafter"/>
</dbReference>
<dbReference type="InterPro" id="IPR001005">
    <property type="entry name" value="SANT/Myb"/>
</dbReference>
<dbReference type="CDD" id="cd00167">
    <property type="entry name" value="SANT"/>
    <property type="match status" value="3"/>
</dbReference>
<name>A0AA40B9I4_9PEZI</name>
<accession>A0AA40B9I4</accession>
<sequence length="144" mass="16901">MKTKHLTRSSSTETPQQGTISWHKVAAYLPGRNNKDCRKRWHYSIVQTIRKGTWTSDEDQSLRRAVEKHGLRWSKVAEAVGSRNGDQCWKRWYDCLNPSIDRSPWRPTEDTKLLQQVAKYGRNWSDIVGKHFPNRTSLSAKNRY</sequence>
<dbReference type="PROSITE" id="PS50090">
    <property type="entry name" value="MYB_LIKE"/>
    <property type="match status" value="3"/>
</dbReference>